<dbReference type="SUPFAM" id="SSF52743">
    <property type="entry name" value="Subtilisin-like"/>
    <property type="match status" value="1"/>
</dbReference>
<dbReference type="Gene3D" id="3.40.50.200">
    <property type="entry name" value="Peptidase S8/S53 domain"/>
    <property type="match status" value="1"/>
</dbReference>
<evidence type="ECO:0000256" key="7">
    <source>
        <dbReference type="ARBA" id="ARBA00022723"/>
    </source>
</evidence>
<evidence type="ECO:0000256" key="14">
    <source>
        <dbReference type="ARBA" id="ARBA00023180"/>
    </source>
</evidence>
<dbReference type="InParanoid" id="A0A165J6W4"/>
<dbReference type="InterPro" id="IPR000209">
    <property type="entry name" value="Peptidase_S8/S53_dom"/>
</dbReference>
<dbReference type="GO" id="GO:0008240">
    <property type="term" value="F:tripeptidyl-peptidase activity"/>
    <property type="evidence" value="ECO:0007669"/>
    <property type="project" value="UniProtKB-EC"/>
</dbReference>
<dbReference type="PROSITE" id="PS51695">
    <property type="entry name" value="SEDOLISIN"/>
    <property type="match status" value="1"/>
</dbReference>
<dbReference type="InterPro" id="IPR030400">
    <property type="entry name" value="Sedolisin_dom"/>
</dbReference>
<comment type="cofactor">
    <cofactor evidence="15">
        <name>Ca(2+)</name>
        <dbReference type="ChEBI" id="CHEBI:29108"/>
    </cofactor>
    <text evidence="15">Binds 1 Ca(2+) ion per subunit.</text>
</comment>
<feature type="region of interest" description="Disordered" evidence="16">
    <location>
        <begin position="21"/>
        <end position="40"/>
    </location>
</feature>
<dbReference type="Pfam" id="PF09286">
    <property type="entry name" value="Pro-kuma_activ"/>
    <property type="match status" value="1"/>
</dbReference>
<evidence type="ECO:0000256" key="16">
    <source>
        <dbReference type="SAM" id="MobiDB-lite"/>
    </source>
</evidence>
<evidence type="ECO:0000259" key="18">
    <source>
        <dbReference type="PROSITE" id="PS51695"/>
    </source>
</evidence>
<evidence type="ECO:0000256" key="13">
    <source>
        <dbReference type="ARBA" id="ARBA00023145"/>
    </source>
</evidence>
<reference evidence="19 20" key="1">
    <citation type="journal article" date="2016" name="Mol. Biol. Evol.">
        <title>Comparative Genomics of Early-Diverging Mushroom-Forming Fungi Provides Insights into the Origins of Lignocellulose Decay Capabilities.</title>
        <authorList>
            <person name="Nagy L.G."/>
            <person name="Riley R."/>
            <person name="Tritt A."/>
            <person name="Adam C."/>
            <person name="Daum C."/>
            <person name="Floudas D."/>
            <person name="Sun H."/>
            <person name="Yadav J.S."/>
            <person name="Pangilinan J."/>
            <person name="Larsson K.H."/>
            <person name="Matsuura K."/>
            <person name="Barry K."/>
            <person name="Labutti K."/>
            <person name="Kuo R."/>
            <person name="Ohm R.A."/>
            <person name="Bhattacharya S.S."/>
            <person name="Shirouzu T."/>
            <person name="Yoshinaga Y."/>
            <person name="Martin F.M."/>
            <person name="Grigoriev I.V."/>
            <person name="Hibbett D.S."/>
        </authorList>
    </citation>
    <scope>NUCLEOTIDE SEQUENCE [LARGE SCALE GENOMIC DNA]</scope>
    <source>
        <strain evidence="19 20">HHB12733</strain>
    </source>
</reference>
<keyword evidence="6 15" id="KW-0645">Protease</keyword>
<organism evidence="19 20">
    <name type="scientific">Calocera cornea HHB12733</name>
    <dbReference type="NCBI Taxonomy" id="1353952"/>
    <lineage>
        <taxon>Eukaryota</taxon>
        <taxon>Fungi</taxon>
        <taxon>Dikarya</taxon>
        <taxon>Basidiomycota</taxon>
        <taxon>Agaricomycotina</taxon>
        <taxon>Dacrymycetes</taxon>
        <taxon>Dacrymycetales</taxon>
        <taxon>Dacrymycetaceae</taxon>
        <taxon>Calocera</taxon>
    </lineage>
</organism>
<dbReference type="CDD" id="cd11377">
    <property type="entry name" value="Pro-peptidase_S53"/>
    <property type="match status" value="1"/>
</dbReference>
<dbReference type="GO" id="GO:0006508">
    <property type="term" value="P:proteolysis"/>
    <property type="evidence" value="ECO:0007669"/>
    <property type="project" value="UniProtKB-KW"/>
</dbReference>
<dbReference type="InterPro" id="IPR036852">
    <property type="entry name" value="Peptidase_S8/S53_dom_sf"/>
</dbReference>
<feature type="binding site" evidence="15">
    <location>
        <position position="602"/>
    </location>
    <ligand>
        <name>Ca(2+)</name>
        <dbReference type="ChEBI" id="CHEBI:29108"/>
    </ligand>
</feature>
<keyword evidence="5" id="KW-0964">Secreted</keyword>
<evidence type="ECO:0000313" key="20">
    <source>
        <dbReference type="Proteomes" id="UP000076842"/>
    </source>
</evidence>
<dbReference type="InterPro" id="IPR050819">
    <property type="entry name" value="Tripeptidyl-peptidase_I"/>
</dbReference>
<dbReference type="EMBL" id="KV423923">
    <property type="protein sequence ID" value="KZT61452.1"/>
    <property type="molecule type" value="Genomic_DNA"/>
</dbReference>
<feature type="chain" id="PRO_5007859886" description="tripeptidyl-peptidase II" evidence="17">
    <location>
        <begin position="17"/>
        <end position="643"/>
    </location>
</feature>
<evidence type="ECO:0000256" key="15">
    <source>
        <dbReference type="PROSITE-ProRule" id="PRU01032"/>
    </source>
</evidence>
<evidence type="ECO:0000256" key="3">
    <source>
        <dbReference type="ARBA" id="ARBA00004239"/>
    </source>
</evidence>
<dbReference type="SUPFAM" id="SSF54897">
    <property type="entry name" value="Protease propeptides/inhibitors"/>
    <property type="match status" value="1"/>
</dbReference>
<proteinExistence type="predicted"/>
<comment type="function">
    <text evidence="2">Secreted tripeptidyl-peptidase which degrades proteins at acidic pHs and is involved in virulence.</text>
</comment>
<dbReference type="GO" id="GO:0046872">
    <property type="term" value="F:metal ion binding"/>
    <property type="evidence" value="ECO:0007669"/>
    <property type="project" value="UniProtKB-UniRule"/>
</dbReference>
<dbReference type="GO" id="GO:0005576">
    <property type="term" value="C:extracellular region"/>
    <property type="evidence" value="ECO:0007669"/>
    <property type="project" value="UniProtKB-SubCell"/>
</dbReference>
<evidence type="ECO:0000256" key="12">
    <source>
        <dbReference type="ARBA" id="ARBA00023026"/>
    </source>
</evidence>
<keyword evidence="7 15" id="KW-0479">Metal-binding</keyword>
<evidence type="ECO:0000256" key="9">
    <source>
        <dbReference type="ARBA" id="ARBA00022801"/>
    </source>
</evidence>
<feature type="domain" description="Peptidase S53" evidence="18">
    <location>
        <begin position="232"/>
        <end position="642"/>
    </location>
</feature>
<dbReference type="Pfam" id="PF00082">
    <property type="entry name" value="Peptidase_S8"/>
    <property type="match status" value="1"/>
</dbReference>
<feature type="active site" description="Charge relay system" evidence="15">
    <location>
        <position position="315"/>
    </location>
</feature>
<keyword evidence="13" id="KW-0865">Zymogen</keyword>
<dbReference type="AlphaFoldDB" id="A0A165J6W4"/>
<dbReference type="PANTHER" id="PTHR14218:SF19">
    <property type="entry name" value="SERINE PROTEASE AORO, PUTATIVE (AFU_ORTHOLOGUE AFUA_6G10250)-RELATED"/>
    <property type="match status" value="1"/>
</dbReference>
<keyword evidence="9 15" id="KW-0378">Hydrolase</keyword>
<evidence type="ECO:0000256" key="11">
    <source>
        <dbReference type="ARBA" id="ARBA00022837"/>
    </source>
</evidence>
<dbReference type="GO" id="GO:0004252">
    <property type="term" value="F:serine-type endopeptidase activity"/>
    <property type="evidence" value="ECO:0007669"/>
    <property type="project" value="UniProtKB-UniRule"/>
</dbReference>
<evidence type="ECO:0000313" key="19">
    <source>
        <dbReference type="EMBL" id="KZT61452.1"/>
    </source>
</evidence>
<keyword evidence="14" id="KW-0325">Glycoprotein</keyword>
<dbReference type="CDD" id="cd04056">
    <property type="entry name" value="Peptidases_S53"/>
    <property type="match status" value="1"/>
</dbReference>
<feature type="binding site" evidence="15">
    <location>
        <position position="622"/>
    </location>
    <ligand>
        <name>Ca(2+)</name>
        <dbReference type="ChEBI" id="CHEBI:29108"/>
    </ligand>
</feature>
<keyword evidence="8 17" id="KW-0732">Signal</keyword>
<dbReference type="PANTHER" id="PTHR14218">
    <property type="entry name" value="PROTEASE S8 TRIPEPTIDYL PEPTIDASE I CLN2"/>
    <property type="match status" value="1"/>
</dbReference>
<dbReference type="InterPro" id="IPR015366">
    <property type="entry name" value="S53_propep"/>
</dbReference>
<gene>
    <name evidence="19" type="ORF">CALCODRAFT_549274</name>
</gene>
<dbReference type="Proteomes" id="UP000076842">
    <property type="component" value="Unassembled WGS sequence"/>
</dbReference>
<dbReference type="FunFam" id="3.40.50.200:FF:000015">
    <property type="entry name" value="Tripeptidyl peptidase A"/>
    <property type="match status" value="1"/>
</dbReference>
<dbReference type="OrthoDB" id="409122at2759"/>
<feature type="active site" description="Charge relay system" evidence="15">
    <location>
        <position position="560"/>
    </location>
</feature>
<evidence type="ECO:0000256" key="17">
    <source>
        <dbReference type="SAM" id="SignalP"/>
    </source>
</evidence>
<accession>A0A165J6W4</accession>
<keyword evidence="12" id="KW-0843">Virulence</keyword>
<evidence type="ECO:0000256" key="10">
    <source>
        <dbReference type="ARBA" id="ARBA00022825"/>
    </source>
</evidence>
<comment type="catalytic activity">
    <reaction evidence="1">
        <text>Release of an N-terminal tripeptide from a polypeptide.</text>
        <dbReference type="EC" id="3.4.14.10"/>
    </reaction>
</comment>
<feature type="compositionally biased region" description="Basic residues" evidence="16">
    <location>
        <begin position="27"/>
        <end position="38"/>
    </location>
</feature>
<keyword evidence="10 15" id="KW-0720">Serine protease</keyword>
<dbReference type="STRING" id="1353952.A0A165J6W4"/>
<feature type="binding site" evidence="15">
    <location>
        <position position="601"/>
    </location>
    <ligand>
        <name>Ca(2+)</name>
        <dbReference type="ChEBI" id="CHEBI:29108"/>
    </ligand>
</feature>
<keyword evidence="11 15" id="KW-0106">Calcium</keyword>
<evidence type="ECO:0000256" key="5">
    <source>
        <dbReference type="ARBA" id="ARBA00022525"/>
    </source>
</evidence>
<dbReference type="SMART" id="SM00944">
    <property type="entry name" value="Pro-kuma_activ"/>
    <property type="match status" value="1"/>
</dbReference>
<feature type="active site" description="Charge relay system" evidence="15">
    <location>
        <position position="311"/>
    </location>
</feature>
<comment type="subcellular location">
    <subcellularLocation>
        <location evidence="3">Secreted</location>
        <location evidence="3">Extracellular space</location>
    </subcellularLocation>
</comment>
<keyword evidence="20" id="KW-1185">Reference proteome</keyword>
<sequence length="643" mass="68533">MRPSVLSLLLLPFAAALPSHPHEARHAHPSGWRPHPKAPHPSLPVPLRIALTQSNLDIGPAELSKISHPDSPSYGHHWTPAQIADFFAPAKESVDAVIAWLAEEGVDPARVSLSPSKGWLAVANATIAETERLLRTKYSVYTHADSGAAHLACDAYTVPAHVAHHVDFITPTIHYDVQLPPVKRSGASKEIIKRGGMPPAAQLGLPDSASLPKMALGGLFTIFDQLEHCDEQITPVCLRALYGIPPAGLQFATSKNSLGVVEFAPQAYLPADLDMFFNKFLPSAVGDRPTLAGVDGGWLDPTSVGLQFNGESDLDLEYTMGFVHPLKPVLYQIGDSTLSGSFNNFLDAIDASYCTYMGGDDPTQDSIYPDTLDPNGYQGTNQCGAFAATNVMSISYSYDEIMLSPFYEQRQCNEYMKLGLQGVTLLFSTGDAGVASGFGICSTDGQYDPDGIRFVPSFPATCPYVTGVGATQIPEGGSVLSREVAVETNVFSSGGFSDVFPLPDYQKSAVQSYYNKYPPPYTAAQYNNSQQVRGFPDISANGLNFVVAASGNFTLGSGTSAATPVVASVFTLINDARLAIGKKPVGFVNPALYAAPWILNDIVSGNNPGCGTDGFEAVPGWDPVTGLGTPNFPLMSAYFLTLP</sequence>
<name>A0A165J6W4_9BASI</name>
<evidence type="ECO:0000256" key="2">
    <source>
        <dbReference type="ARBA" id="ARBA00002451"/>
    </source>
</evidence>
<evidence type="ECO:0000256" key="8">
    <source>
        <dbReference type="ARBA" id="ARBA00022729"/>
    </source>
</evidence>
<evidence type="ECO:0000256" key="1">
    <source>
        <dbReference type="ARBA" id="ARBA00001910"/>
    </source>
</evidence>
<evidence type="ECO:0000256" key="6">
    <source>
        <dbReference type="ARBA" id="ARBA00022670"/>
    </source>
</evidence>
<protein>
    <recommendedName>
        <fullName evidence="4">tripeptidyl-peptidase II</fullName>
        <ecNumber evidence="4">3.4.14.10</ecNumber>
    </recommendedName>
</protein>
<evidence type="ECO:0000256" key="4">
    <source>
        <dbReference type="ARBA" id="ARBA00012462"/>
    </source>
</evidence>
<feature type="signal peptide" evidence="17">
    <location>
        <begin position="1"/>
        <end position="16"/>
    </location>
</feature>
<feature type="binding site" evidence="15">
    <location>
        <position position="620"/>
    </location>
    <ligand>
        <name>Ca(2+)</name>
        <dbReference type="ChEBI" id="CHEBI:29108"/>
    </ligand>
</feature>
<dbReference type="EC" id="3.4.14.10" evidence="4"/>